<dbReference type="EMBL" id="AP022213">
    <property type="protein sequence ID" value="BBT17912.1"/>
    <property type="molecule type" value="Genomic_DNA"/>
</dbReference>
<feature type="transmembrane region" description="Helical" evidence="2">
    <location>
        <begin position="826"/>
        <end position="848"/>
    </location>
</feature>
<evidence type="ECO:0000313" key="4">
    <source>
        <dbReference type="EMBL" id="BBT17912.1"/>
    </source>
</evidence>
<dbReference type="AlphaFoldDB" id="A0A6S5RT16"/>
<feature type="transmembrane region" description="Helical" evidence="2">
    <location>
        <begin position="742"/>
        <end position="762"/>
    </location>
</feature>
<dbReference type="Proteomes" id="UP000515591">
    <property type="component" value="Chromosome"/>
</dbReference>
<evidence type="ECO:0000313" key="5">
    <source>
        <dbReference type="Proteomes" id="UP000515591"/>
    </source>
</evidence>
<dbReference type="RefSeq" id="WP_182850643.1">
    <property type="nucleotide sequence ID" value="NZ_AP022213.1"/>
</dbReference>
<keyword evidence="2" id="KW-1133">Transmembrane helix</keyword>
<evidence type="ECO:0000259" key="3">
    <source>
        <dbReference type="Pfam" id="PF20249"/>
    </source>
</evidence>
<organism evidence="4 5">
    <name type="scientific">Metapseudomonas otitidis</name>
    <dbReference type="NCBI Taxonomy" id="319939"/>
    <lineage>
        <taxon>Bacteria</taxon>
        <taxon>Pseudomonadati</taxon>
        <taxon>Pseudomonadota</taxon>
        <taxon>Gammaproteobacteria</taxon>
        <taxon>Pseudomonadales</taxon>
        <taxon>Pseudomonadaceae</taxon>
        <taxon>Metapseudomonas</taxon>
    </lineage>
</organism>
<gene>
    <name evidence="4" type="ORF">WP8S17C03_39610</name>
</gene>
<dbReference type="CDD" id="cd20708">
    <property type="entry name" value="MIX_IV"/>
    <property type="match status" value="1"/>
</dbReference>
<evidence type="ECO:0000256" key="1">
    <source>
        <dbReference type="SAM" id="MobiDB-lite"/>
    </source>
</evidence>
<dbReference type="Pfam" id="PF20249">
    <property type="entry name" value="VasX_N"/>
    <property type="match status" value="1"/>
</dbReference>
<accession>A0A6S5RT16</accession>
<proteinExistence type="predicted"/>
<feature type="region of interest" description="Disordered" evidence="1">
    <location>
        <begin position="1"/>
        <end position="22"/>
    </location>
</feature>
<sequence>MTANPNQSVPPPAGDARDPVSPCPARQAQLYIVPARYALAEQPAKHPGLQPGVKTNSHPMALRVLRAGFLYLWAGQGPLKRYAVAKNGLLQPQRLDVGRKVLTTGSLAGVALGKGEDAWLLYTERPLGKKACEELAKLKGRRAHMRRVPMQDIACNLQAAHCVPLEKAESLIAELMPEALDKSRAYDHKTNGKQHQKDARVLGEQVKNDPTPEKVRAYVWVMEWLGSGEQALQRHPGIEQPPGSWSAEVWDARRATLWLDKARSEAGPLYPVVVALDDDLGVLRDLNHEQEQLEARHERWTADNNLRLNMAGFIRSLISEEGGELANLLVYQYREHKLKITQAQGDQLLKTQRALQGLIDEETQVNVRERHRIGHAAADARIADIARRRELELQPVRAFIPANLQREVLDVVRDYRKDKVAQLKGDSAGAKVAEYIDLKRMNGWLEREAPAHCKQVEARHKVLYADRKVFLPRHGRGTWFVDHFNAEDQAWLDELAQACLSAQCYRRQGAEQLSDHLRARDDGVFHLLFVAWNPPLEVALNSATRAGEVLTALSLDNLEASRAALAKVIGAQAMQALDRAINAAHGGWLASVNLASAALLNTEVGIKMTPHQIGVFVVARLKDDARLVKTFKNGVAHWRLLGDKAQALGTWMERTASGIARGLPARIVNSPAVQNSGGVLPLAILILNMVNLPSTEGIESPDERRKSEALSANLYTSAALVAVIQSWLIRGAGVEELGRGSVAAPTLTLFGGIVGAISLLGASKEFSSLQRQMESAQIGVDPWLDIRRLAVAGQVAVYGAQATLGLSLTGMRLANRITTAQAVLRFRLGMGPINLLLMAAGSIHFIAWSKQRTPMQAFLASCCWSKGRAPGNASIPPAQQQAEVDALLKLLYQPRLSLQSRSHQVYGSAGDVIFEDAYYHLQIDLPGALPQYTTLELALSGEALPFQYRVGASNREPSLDLGAQWLAHSRCNWIPSKEGQGLRLAGPLRPSQRQLALRLRYRLPLAALSLASSAGQEAEYLGGANGVAFVAQADGDVIDLRPGESGPGLANARSHALTGDDYLQPRGRL</sequence>
<reference evidence="4 5" key="1">
    <citation type="submission" date="2019-12" db="EMBL/GenBank/DDBJ databases">
        <title>complete genome sequences of Pseudomonas otitidis str. WP8-S17-CRE-03 isolated from wastewater treatment plant effluent.</title>
        <authorList>
            <person name="Sekizuka T."/>
            <person name="Itokawa K."/>
            <person name="Yatsu K."/>
            <person name="Inamine Y."/>
            <person name="Kuroda M."/>
        </authorList>
    </citation>
    <scope>NUCLEOTIDE SEQUENCE [LARGE SCALE GENOMIC DNA]</scope>
    <source>
        <strain evidence="4 5">WP8-S17-CRE-03</strain>
    </source>
</reference>
<dbReference type="InterPro" id="IPR046864">
    <property type="entry name" value="VasX_N"/>
</dbReference>
<feature type="domain" description="Toxin VasX N-terminal region" evidence="3">
    <location>
        <begin position="23"/>
        <end position="153"/>
    </location>
</feature>
<keyword evidence="2" id="KW-0812">Transmembrane</keyword>
<protein>
    <recommendedName>
        <fullName evidence="3">Toxin VasX N-terminal region domain-containing protein</fullName>
    </recommendedName>
</protein>
<name>A0A6S5RT16_9GAMM</name>
<evidence type="ECO:0000256" key="2">
    <source>
        <dbReference type="SAM" id="Phobius"/>
    </source>
</evidence>
<keyword evidence="2" id="KW-0472">Membrane</keyword>